<dbReference type="EMBL" id="CP014750">
    <property type="protein sequence ID" value="AMQ18847.1"/>
    <property type="molecule type" value="Genomic_DNA"/>
</dbReference>
<dbReference type="AlphaFoldDB" id="A0A142CVP5"/>
<evidence type="ECO:0000313" key="3">
    <source>
        <dbReference type="Proteomes" id="UP000073604"/>
    </source>
</evidence>
<organism evidence="2 3">
    <name type="scientific">Thermococcus peptonophilus</name>
    <dbReference type="NCBI Taxonomy" id="53952"/>
    <lineage>
        <taxon>Archaea</taxon>
        <taxon>Methanobacteriati</taxon>
        <taxon>Methanobacteriota</taxon>
        <taxon>Thermococci</taxon>
        <taxon>Thermococcales</taxon>
        <taxon>Thermococcaceae</taxon>
        <taxon>Thermococcus</taxon>
    </lineage>
</organism>
<evidence type="ECO:0000313" key="2">
    <source>
        <dbReference type="EMBL" id="AMQ18847.1"/>
    </source>
</evidence>
<dbReference type="RefSeq" id="WP_062389514.1">
    <property type="nucleotide sequence ID" value="NZ_CP014750.1"/>
</dbReference>
<gene>
    <name evidence="2" type="ORF">A0127_06495</name>
</gene>
<keyword evidence="1" id="KW-1133">Transmembrane helix</keyword>
<reference evidence="3" key="1">
    <citation type="submission" date="2016-03" db="EMBL/GenBank/DDBJ databases">
        <authorList>
            <person name="Oger P.M."/>
        </authorList>
    </citation>
    <scope>NUCLEOTIDE SEQUENCE [LARGE SCALE GENOMIC DNA]</scope>
    <source>
        <strain evidence="3">OG-1</strain>
    </source>
</reference>
<name>A0A142CVP5_9EURY</name>
<evidence type="ECO:0000256" key="1">
    <source>
        <dbReference type="SAM" id="Phobius"/>
    </source>
</evidence>
<protein>
    <submittedName>
        <fullName evidence="2">Uncharacterized protein</fullName>
    </submittedName>
</protein>
<accession>A0A142CVP5</accession>
<feature type="transmembrane region" description="Helical" evidence="1">
    <location>
        <begin position="31"/>
        <end position="48"/>
    </location>
</feature>
<dbReference type="KEGG" id="tpep:A0127_06495"/>
<keyword evidence="1" id="KW-0812">Transmembrane</keyword>
<sequence>MGRISGSVLIGLGILLWYTGGQSGETALVNLGIGSILLGLVVFPMPGWGHVSRDALELAVEPGCTFLSNLVRDLELKGKAVVIPPYENLPEGGIFIPASEEFHVPLGKLGEGTVLVTGTRQETGLLISPVPGRGVFEYIDEDLSGTGIGYAASAVSSALSALGLGSAEVFEEGEKIEVYVKPICENPYADPAVSAVLLGIAVGSGELILVEDVERVKDYFKLTLKRLGGVGRWL</sequence>
<proteinExistence type="predicted"/>
<keyword evidence="3" id="KW-1185">Reference proteome</keyword>
<dbReference type="OrthoDB" id="66108at2157"/>
<keyword evidence="1" id="KW-0472">Membrane</keyword>
<dbReference type="Proteomes" id="UP000073604">
    <property type="component" value="Chromosome"/>
</dbReference>
<dbReference type="GeneID" id="27140181"/>
<dbReference type="STRING" id="53952.A0127_06495"/>